<dbReference type="EMBL" id="LSMT01000044">
    <property type="protein sequence ID" value="PFX30884.1"/>
    <property type="molecule type" value="Genomic_DNA"/>
</dbReference>
<keyword evidence="2" id="KW-0812">Transmembrane</keyword>
<sequence length="367" mass="40647">MMSQSIKRTISTSLGILGWHGVLLLLLIISSFKIFHLEYERPLEQEIAACPCTMGVIYSTTMFLVPSLAAYIIACFAYFRQDDGSVPWSALKKFYEMVRSCDFLEESTGFFSHTELCNFCRQVERDWTLVKIAVSAVLSLLYPLVWIILSLLQAHYYVCAQVGPSPMIVTSFCNVTIDEDYYKDYALAGIRSKVIGGILFACMLFCAGLFVVLHGEIENYLKKYDESSDDGSAKKLAVYVTFLPDHSSGATDAAGAAASRHSGAPTIASGPGAPEPKSQSRMKQDPNGKEKGIQIHLTGKLVSVLQGSIRNDAWQGVDIRCTQQEEQRSLPGCFPFRSPSRAKLLSDVQRKHGYESLREVAVKSTRS</sequence>
<evidence type="ECO:0000256" key="2">
    <source>
        <dbReference type="SAM" id="Phobius"/>
    </source>
</evidence>
<reference evidence="4" key="1">
    <citation type="journal article" date="2017" name="bioRxiv">
        <title>Comparative analysis of the genomes of Stylophora pistillata and Acropora digitifera provides evidence for extensive differences between species of corals.</title>
        <authorList>
            <person name="Voolstra C.R."/>
            <person name="Li Y."/>
            <person name="Liew Y.J."/>
            <person name="Baumgarten S."/>
            <person name="Zoccola D."/>
            <person name="Flot J.-F."/>
            <person name="Tambutte S."/>
            <person name="Allemand D."/>
            <person name="Aranda M."/>
        </authorList>
    </citation>
    <scope>NUCLEOTIDE SEQUENCE [LARGE SCALE GENOMIC DNA]</scope>
</reference>
<feature type="compositionally biased region" description="Low complexity" evidence="1">
    <location>
        <begin position="252"/>
        <end position="264"/>
    </location>
</feature>
<dbReference type="Proteomes" id="UP000225706">
    <property type="component" value="Unassembled WGS sequence"/>
</dbReference>
<proteinExistence type="predicted"/>
<comment type="caution">
    <text evidence="3">The sequence shown here is derived from an EMBL/GenBank/DDBJ whole genome shotgun (WGS) entry which is preliminary data.</text>
</comment>
<feature type="transmembrane region" description="Helical" evidence="2">
    <location>
        <begin position="55"/>
        <end position="79"/>
    </location>
</feature>
<organism evidence="3 4">
    <name type="scientific">Stylophora pistillata</name>
    <name type="common">Smooth cauliflower coral</name>
    <dbReference type="NCBI Taxonomy" id="50429"/>
    <lineage>
        <taxon>Eukaryota</taxon>
        <taxon>Metazoa</taxon>
        <taxon>Cnidaria</taxon>
        <taxon>Anthozoa</taxon>
        <taxon>Hexacorallia</taxon>
        <taxon>Scleractinia</taxon>
        <taxon>Astrocoeniina</taxon>
        <taxon>Pocilloporidae</taxon>
        <taxon>Stylophora</taxon>
    </lineage>
</organism>
<evidence type="ECO:0000256" key="1">
    <source>
        <dbReference type="SAM" id="MobiDB-lite"/>
    </source>
</evidence>
<dbReference type="AlphaFoldDB" id="A0A2B4SJM4"/>
<keyword evidence="4" id="KW-1185">Reference proteome</keyword>
<keyword evidence="2" id="KW-0472">Membrane</keyword>
<evidence type="ECO:0000313" key="4">
    <source>
        <dbReference type="Proteomes" id="UP000225706"/>
    </source>
</evidence>
<feature type="transmembrane region" description="Helical" evidence="2">
    <location>
        <begin position="129"/>
        <end position="149"/>
    </location>
</feature>
<accession>A0A2B4SJM4</accession>
<name>A0A2B4SJM4_STYPI</name>
<feature type="region of interest" description="Disordered" evidence="1">
    <location>
        <begin position="252"/>
        <end position="290"/>
    </location>
</feature>
<gene>
    <name evidence="3" type="ORF">AWC38_SpisGene4338</name>
</gene>
<evidence type="ECO:0000313" key="3">
    <source>
        <dbReference type="EMBL" id="PFX30884.1"/>
    </source>
</evidence>
<protein>
    <submittedName>
        <fullName evidence="3">Uncharacterized protein</fullName>
    </submittedName>
</protein>
<feature type="transmembrane region" description="Helical" evidence="2">
    <location>
        <begin position="12"/>
        <end position="35"/>
    </location>
</feature>
<keyword evidence="2" id="KW-1133">Transmembrane helix</keyword>
<feature type="transmembrane region" description="Helical" evidence="2">
    <location>
        <begin position="194"/>
        <end position="213"/>
    </location>
</feature>